<feature type="region of interest" description="Disordered" evidence="1">
    <location>
        <begin position="91"/>
        <end position="137"/>
    </location>
</feature>
<reference evidence="4" key="1">
    <citation type="journal article" date="2023" name="Mar. Drugs">
        <title>Gemmata algarum, a Novel Planctomycete Isolated from an Algal Mat, Displays Antimicrobial Activity.</title>
        <authorList>
            <person name="Kumar G."/>
            <person name="Kallscheuer N."/>
            <person name="Kashif M."/>
            <person name="Ahamad S."/>
            <person name="Jagadeeshwari U."/>
            <person name="Pannikurungottu S."/>
            <person name="Haufschild T."/>
            <person name="Kabuu M."/>
            <person name="Sasikala C."/>
            <person name="Jogler C."/>
            <person name="Ramana C."/>
        </authorList>
    </citation>
    <scope>NUCLEOTIDE SEQUENCE [LARGE SCALE GENOMIC DNA]</scope>
    <source>
        <strain evidence="4">JC673</strain>
    </source>
</reference>
<dbReference type="EMBL" id="JAXBLV010000192">
    <property type="protein sequence ID" value="MDY3561350.1"/>
    <property type="molecule type" value="Genomic_DNA"/>
</dbReference>
<evidence type="ECO:0000256" key="2">
    <source>
        <dbReference type="SAM" id="Phobius"/>
    </source>
</evidence>
<protein>
    <recommendedName>
        <fullName evidence="5">CvpA family protein</fullName>
    </recommendedName>
</protein>
<keyword evidence="2" id="KW-0472">Membrane</keyword>
<proteinExistence type="predicted"/>
<comment type="caution">
    <text evidence="3">The sequence shown here is derived from an EMBL/GenBank/DDBJ whole genome shotgun (WGS) entry which is preliminary data.</text>
</comment>
<dbReference type="Proteomes" id="UP001272242">
    <property type="component" value="Unassembled WGS sequence"/>
</dbReference>
<evidence type="ECO:0000256" key="1">
    <source>
        <dbReference type="SAM" id="MobiDB-lite"/>
    </source>
</evidence>
<evidence type="ECO:0000313" key="3">
    <source>
        <dbReference type="EMBL" id="MDY3561350.1"/>
    </source>
</evidence>
<feature type="transmembrane region" description="Helical" evidence="2">
    <location>
        <begin position="21"/>
        <end position="39"/>
    </location>
</feature>
<feature type="transmembrane region" description="Helical" evidence="2">
    <location>
        <begin position="59"/>
        <end position="80"/>
    </location>
</feature>
<keyword evidence="4" id="KW-1185">Reference proteome</keyword>
<keyword evidence="2" id="KW-1133">Transmembrane helix</keyword>
<dbReference type="RefSeq" id="WP_320687777.1">
    <property type="nucleotide sequence ID" value="NZ_JAXBLV010000192.1"/>
</dbReference>
<feature type="compositionally biased region" description="Basic and acidic residues" evidence="1">
    <location>
        <begin position="113"/>
        <end position="130"/>
    </location>
</feature>
<keyword evidence="2" id="KW-0812">Transmembrane</keyword>
<evidence type="ECO:0000313" key="4">
    <source>
        <dbReference type="Proteomes" id="UP001272242"/>
    </source>
</evidence>
<sequence length="216" mass="22945">MLDTLLADGIASAASNKLAEFVIKALAVGGGFLAGYVGGRLIAWALDRWVFAHKAPVQLKSLCGLLCGVLAAIVVALIVFGSGGSGLFGGGGGGELKSTGDDQNRQQQPAPPPKDDKKTEPPKIEPKVEPKPTPGDVRVSILSGADVSDTKFYVFDGDPTPRTLDELKKAVAERPKDKPAPVLVFRFAKDRLSTTHPEMKRLTAWVQDAGIQNRFE</sequence>
<organism evidence="3 4">
    <name type="scientific">Gemmata algarum</name>
    <dbReference type="NCBI Taxonomy" id="2975278"/>
    <lineage>
        <taxon>Bacteria</taxon>
        <taxon>Pseudomonadati</taxon>
        <taxon>Planctomycetota</taxon>
        <taxon>Planctomycetia</taxon>
        <taxon>Gemmatales</taxon>
        <taxon>Gemmataceae</taxon>
        <taxon>Gemmata</taxon>
    </lineage>
</organism>
<evidence type="ECO:0008006" key="5">
    <source>
        <dbReference type="Google" id="ProtNLM"/>
    </source>
</evidence>
<name>A0ABU5F1Y8_9BACT</name>
<gene>
    <name evidence="3" type="ORF">R5W23_002627</name>
</gene>
<accession>A0ABU5F1Y8</accession>